<feature type="region of interest" description="Disordered" evidence="1">
    <location>
        <begin position="1"/>
        <end position="98"/>
    </location>
</feature>
<feature type="compositionally biased region" description="Basic and acidic residues" evidence="1">
    <location>
        <begin position="25"/>
        <end position="37"/>
    </location>
</feature>
<sequence>MFLPSITDETLDAPRCPSNASARGPRGERGSCRREMRSPNPRLPRPARRSSARLPEVPSAHPRSPRTEEEKTLRRAANVGNPVRGMAPPLVRAGTAAEAGRPAVFRGRFRGRSARSWAAASRIRQIRDVRASAGQKHVPRETKTASLARGHPTPVDPTRAPRPRHRPFKRIEAGIGCAAEVGR</sequence>
<proteinExistence type="predicted"/>
<name>A0ABN9A0J6_RANTA</name>
<accession>A0ABN9A0J6</accession>
<dbReference type="EMBL" id="OX459945">
    <property type="protein sequence ID" value="CAI9179494.1"/>
    <property type="molecule type" value="Genomic_DNA"/>
</dbReference>
<reference evidence="2" key="1">
    <citation type="submission" date="2023-04" db="EMBL/GenBank/DDBJ databases">
        <authorList>
            <consortium name="ELIXIR-Norway"/>
        </authorList>
    </citation>
    <scope>NUCLEOTIDE SEQUENCE [LARGE SCALE GENOMIC DNA]</scope>
</reference>
<protein>
    <submittedName>
        <fullName evidence="2">Uncharacterized protein</fullName>
    </submittedName>
</protein>
<evidence type="ECO:0000313" key="3">
    <source>
        <dbReference type="Proteomes" id="UP001176941"/>
    </source>
</evidence>
<evidence type="ECO:0000313" key="2">
    <source>
        <dbReference type="EMBL" id="CAI9179494.1"/>
    </source>
</evidence>
<keyword evidence="3" id="KW-1185">Reference proteome</keyword>
<feature type="region of interest" description="Disordered" evidence="1">
    <location>
        <begin position="130"/>
        <end position="168"/>
    </location>
</feature>
<dbReference type="Proteomes" id="UP001176941">
    <property type="component" value="Chromosome 9"/>
</dbReference>
<evidence type="ECO:0000256" key="1">
    <source>
        <dbReference type="SAM" id="MobiDB-lite"/>
    </source>
</evidence>
<gene>
    <name evidence="2" type="ORF">MRATA1EN1_LOCUS28456</name>
</gene>
<organism evidence="2 3">
    <name type="scientific">Rangifer tarandus platyrhynchus</name>
    <name type="common">Svalbard reindeer</name>
    <dbReference type="NCBI Taxonomy" id="3082113"/>
    <lineage>
        <taxon>Eukaryota</taxon>
        <taxon>Metazoa</taxon>
        <taxon>Chordata</taxon>
        <taxon>Craniata</taxon>
        <taxon>Vertebrata</taxon>
        <taxon>Euteleostomi</taxon>
        <taxon>Mammalia</taxon>
        <taxon>Eutheria</taxon>
        <taxon>Laurasiatheria</taxon>
        <taxon>Artiodactyla</taxon>
        <taxon>Ruminantia</taxon>
        <taxon>Pecora</taxon>
        <taxon>Cervidae</taxon>
        <taxon>Odocoileinae</taxon>
        <taxon>Rangifer</taxon>
    </lineage>
</organism>